<reference evidence="1 2" key="1">
    <citation type="submission" date="2019-06" db="EMBL/GenBank/DDBJ databases">
        <title>Genome of Methylobacterium sp. 17Sr1-39.</title>
        <authorList>
            <person name="Seo T."/>
        </authorList>
    </citation>
    <scope>NUCLEOTIDE SEQUENCE [LARGE SCALE GENOMIC DNA]</scope>
    <source>
        <strain evidence="1 2">17Sr1-39</strain>
    </source>
</reference>
<gene>
    <name evidence="1" type="ORF">FF100_04965</name>
</gene>
<dbReference type="OrthoDB" id="7904838at2"/>
<evidence type="ECO:0008006" key="3">
    <source>
        <dbReference type="Google" id="ProtNLM"/>
    </source>
</evidence>
<accession>A0A5C4LNA9</accession>
<proteinExistence type="predicted"/>
<keyword evidence="2" id="KW-1185">Reference proteome</keyword>
<dbReference type="EMBL" id="VDDA01000002">
    <property type="protein sequence ID" value="TNC14929.1"/>
    <property type="molecule type" value="Genomic_DNA"/>
</dbReference>
<protein>
    <recommendedName>
        <fullName evidence="3">Baseplate J-like protein</fullName>
    </recommendedName>
</protein>
<name>A0A5C4LNA9_9HYPH</name>
<organism evidence="1 2">
    <name type="scientific">Methylobacterium terricola</name>
    <dbReference type="NCBI Taxonomy" id="2583531"/>
    <lineage>
        <taxon>Bacteria</taxon>
        <taxon>Pseudomonadati</taxon>
        <taxon>Pseudomonadota</taxon>
        <taxon>Alphaproteobacteria</taxon>
        <taxon>Hyphomicrobiales</taxon>
        <taxon>Methylobacteriaceae</taxon>
        <taxon>Methylobacterium</taxon>
    </lineage>
</organism>
<dbReference type="AlphaFoldDB" id="A0A5C4LNA9"/>
<sequence length="301" mass="31892">MADYGVLPEGFARKPLPVLLSEIEEKAREVFGDGVIQTPQSPLGQLNGMYASLASTLWEIAEGTYQSYDPDQAEGSRLAMLGRIRLVERMDGEQDPEFRLAITNSGRARIDIADIDRAVSRVGGITFVRTYLNPSDVTDADGLPSHSVAVAVLGGDDAEIGAALRPYVVPGIDTYGNARADVEVDGYCRTVYFVRPVEVPLGLQLLVSAEPDRLGCPPPSAAAIALTVANALTGATRPANGVDITLHMLRTIVSAAHGVNVEVLSATANLLVDGPLVALPYPIGFLEIAKIDPTKITVAFA</sequence>
<evidence type="ECO:0000313" key="2">
    <source>
        <dbReference type="Proteomes" id="UP000305267"/>
    </source>
</evidence>
<dbReference type="RefSeq" id="WP_139034470.1">
    <property type="nucleotide sequence ID" value="NZ_VDDA01000002.1"/>
</dbReference>
<evidence type="ECO:0000313" key="1">
    <source>
        <dbReference type="EMBL" id="TNC14929.1"/>
    </source>
</evidence>
<dbReference type="Proteomes" id="UP000305267">
    <property type="component" value="Unassembled WGS sequence"/>
</dbReference>
<comment type="caution">
    <text evidence="1">The sequence shown here is derived from an EMBL/GenBank/DDBJ whole genome shotgun (WGS) entry which is preliminary data.</text>
</comment>